<dbReference type="EMBL" id="AP015034">
    <property type="protein sequence ID" value="BAT74780.1"/>
    <property type="molecule type" value="Genomic_DNA"/>
</dbReference>
<name>A0A0S3R2D8_PHAAN</name>
<organism evidence="1 2">
    <name type="scientific">Vigna angularis var. angularis</name>
    <dbReference type="NCBI Taxonomy" id="157739"/>
    <lineage>
        <taxon>Eukaryota</taxon>
        <taxon>Viridiplantae</taxon>
        <taxon>Streptophyta</taxon>
        <taxon>Embryophyta</taxon>
        <taxon>Tracheophyta</taxon>
        <taxon>Spermatophyta</taxon>
        <taxon>Magnoliopsida</taxon>
        <taxon>eudicotyledons</taxon>
        <taxon>Gunneridae</taxon>
        <taxon>Pentapetalae</taxon>
        <taxon>rosids</taxon>
        <taxon>fabids</taxon>
        <taxon>Fabales</taxon>
        <taxon>Fabaceae</taxon>
        <taxon>Papilionoideae</taxon>
        <taxon>50 kb inversion clade</taxon>
        <taxon>NPAAA clade</taxon>
        <taxon>indigoferoid/millettioid clade</taxon>
        <taxon>Phaseoleae</taxon>
        <taxon>Vigna</taxon>
    </lineage>
</organism>
<evidence type="ECO:0000313" key="2">
    <source>
        <dbReference type="Proteomes" id="UP000291084"/>
    </source>
</evidence>
<accession>A0A0S3R2D8</accession>
<evidence type="ECO:0000313" key="1">
    <source>
        <dbReference type="EMBL" id="BAT74780.1"/>
    </source>
</evidence>
<reference evidence="1 2" key="1">
    <citation type="journal article" date="2015" name="Sci. Rep.">
        <title>The power of single molecule real-time sequencing technology in the de novo assembly of a eukaryotic genome.</title>
        <authorList>
            <person name="Sakai H."/>
            <person name="Naito K."/>
            <person name="Ogiso-Tanaka E."/>
            <person name="Takahashi Y."/>
            <person name="Iseki K."/>
            <person name="Muto C."/>
            <person name="Satou K."/>
            <person name="Teruya K."/>
            <person name="Shiroma A."/>
            <person name="Shimoji M."/>
            <person name="Hirano T."/>
            <person name="Itoh T."/>
            <person name="Kaga A."/>
            <person name="Tomooka N."/>
        </authorList>
    </citation>
    <scope>NUCLEOTIDE SEQUENCE [LARGE SCALE GENOMIC DNA]</scope>
    <source>
        <strain evidence="2">cv. Shumari</strain>
    </source>
</reference>
<proteinExistence type="predicted"/>
<feature type="non-terminal residue" evidence="1">
    <location>
        <position position="87"/>
    </location>
</feature>
<protein>
    <submittedName>
        <fullName evidence="1">Uncharacterized protein</fullName>
    </submittedName>
</protein>
<dbReference type="AlphaFoldDB" id="A0A0S3R2D8"/>
<sequence length="87" mass="10192">MTAAQMRLRDLVLRTCWVARGDRSHVVSRWCYVTVVLALMMAEAQSVVACSLVSSRVVKHFLKQLRKREHFFPNHQPPHYCQQKILK</sequence>
<dbReference type="Proteomes" id="UP000291084">
    <property type="component" value="Chromosome 1"/>
</dbReference>
<gene>
    <name evidence="1" type="primary">Vigan.01G253600</name>
    <name evidence="1" type="ORF">VIGAN_01253600</name>
</gene>
<keyword evidence="2" id="KW-1185">Reference proteome</keyword>